<evidence type="ECO:0000259" key="2">
    <source>
        <dbReference type="Pfam" id="PF00144"/>
    </source>
</evidence>
<dbReference type="InterPro" id="IPR050789">
    <property type="entry name" value="Diverse_Enzym_Activities"/>
</dbReference>
<dbReference type="RefSeq" id="WP_197598162.1">
    <property type="nucleotide sequence ID" value="NZ_JAUZEA010000007.1"/>
</dbReference>
<feature type="chain" id="PRO_5042917364" evidence="1">
    <location>
        <begin position="22"/>
        <end position="478"/>
    </location>
</feature>
<gene>
    <name evidence="3" type="ORF">Q0031_15395</name>
</gene>
<dbReference type="PANTHER" id="PTHR43283:SF18">
    <property type="match status" value="1"/>
</dbReference>
<keyword evidence="1" id="KW-0732">Signal</keyword>
<reference evidence="3" key="1">
    <citation type="submission" date="2023-07" db="EMBL/GenBank/DDBJ databases">
        <authorList>
            <person name="Shahid S."/>
            <person name="Akbar M.Y."/>
            <person name="Ajmal W."/>
            <person name="Ansari A."/>
            <person name="Ghazanfar S."/>
        </authorList>
    </citation>
    <scope>NUCLEOTIDE SEQUENCE</scope>
    <source>
        <strain evidence="3">NIGAB</strain>
    </source>
</reference>
<organism evidence="3 4">
    <name type="scientific">Stenotrophomonas geniculata</name>
    <dbReference type="NCBI Taxonomy" id="86188"/>
    <lineage>
        <taxon>Bacteria</taxon>
        <taxon>Pseudomonadati</taxon>
        <taxon>Pseudomonadota</taxon>
        <taxon>Gammaproteobacteria</taxon>
        <taxon>Lysobacterales</taxon>
        <taxon>Lysobacteraceae</taxon>
        <taxon>Stenotrophomonas</taxon>
    </lineage>
</organism>
<dbReference type="SUPFAM" id="SSF56601">
    <property type="entry name" value="beta-lactamase/transpeptidase-like"/>
    <property type="match status" value="1"/>
</dbReference>
<evidence type="ECO:0000256" key="1">
    <source>
        <dbReference type="SAM" id="SignalP"/>
    </source>
</evidence>
<evidence type="ECO:0000313" key="3">
    <source>
        <dbReference type="EMBL" id="MDQ7953166.1"/>
    </source>
</evidence>
<dbReference type="InterPro" id="IPR001466">
    <property type="entry name" value="Beta-lactam-related"/>
</dbReference>
<name>A0AAP5C5G2_9GAMM</name>
<comment type="caution">
    <text evidence="3">The sequence shown here is derived from an EMBL/GenBank/DDBJ whole genome shotgun (WGS) entry which is preliminary data.</text>
</comment>
<feature type="domain" description="Beta-lactamase-related" evidence="2">
    <location>
        <begin position="36"/>
        <end position="349"/>
    </location>
</feature>
<feature type="signal peptide" evidence="1">
    <location>
        <begin position="1"/>
        <end position="21"/>
    </location>
</feature>
<sequence length="478" mass="51983">MHRALAVALSCFLMATLPVSARSAPDNLSSHLDTQLQTNRERYGIAGQAVLVAHNGQVLYQGASGERDPASHAPATVDSIFTAQSMAKLLTSTLVMQLVDQSKVDLDAPASRYVQDLPTAWQAIHVRDFLNHSSGIGEYYDRVDNRWVSKGYAGVAPDLGAALKVAGAAPMQFATGSRVQYTQANYLVLTALLEAHYRKPYPAIARERILQPLKMASTSWGVTSVPATRAAVPYIGKDGQLQPANEDPWPDYGWGHADLQTTIGDMNRFLQALATGKLLRTATLEELWQPQKLSGGGSNFFSTGWDTTRSDGYTQVGHDGGTRVRARLAYKSTLASGYWVFVYLTNGSARNVWSSTLVESTMAVAAPKEFPHAVLSERLIAYALDDSTDAKTQMRSWLRDSNGVPTGELERAINADGYAIRESLGARRALKVFMLNTELYPDSANAWDSLAECHAALGEREAADRLYAKAKALAKPSP</sequence>
<protein>
    <submittedName>
        <fullName evidence="3">Serine hydrolase domain-containing protein</fullName>
        <ecNumber evidence="3">3.1.1.103</ecNumber>
    </submittedName>
</protein>
<dbReference type="InterPro" id="IPR011990">
    <property type="entry name" value="TPR-like_helical_dom_sf"/>
</dbReference>
<dbReference type="Gene3D" id="3.40.710.10">
    <property type="entry name" value="DD-peptidase/beta-lactamase superfamily"/>
    <property type="match status" value="1"/>
</dbReference>
<dbReference type="EC" id="3.1.1.103" evidence="3"/>
<dbReference type="AlphaFoldDB" id="A0AAP5C5G2"/>
<dbReference type="PANTHER" id="PTHR43283">
    <property type="entry name" value="BETA-LACTAMASE-RELATED"/>
    <property type="match status" value="1"/>
</dbReference>
<keyword evidence="3" id="KW-0378">Hydrolase</keyword>
<dbReference type="Pfam" id="PF00144">
    <property type="entry name" value="Beta-lactamase"/>
    <property type="match status" value="1"/>
</dbReference>
<evidence type="ECO:0000313" key="4">
    <source>
        <dbReference type="Proteomes" id="UP001240529"/>
    </source>
</evidence>
<dbReference type="Proteomes" id="UP001240529">
    <property type="component" value="Unassembled WGS sequence"/>
</dbReference>
<dbReference type="GO" id="GO:0016787">
    <property type="term" value="F:hydrolase activity"/>
    <property type="evidence" value="ECO:0007669"/>
    <property type="project" value="UniProtKB-KW"/>
</dbReference>
<dbReference type="InterPro" id="IPR012338">
    <property type="entry name" value="Beta-lactam/transpept-like"/>
</dbReference>
<dbReference type="SUPFAM" id="SSF48452">
    <property type="entry name" value="TPR-like"/>
    <property type="match status" value="1"/>
</dbReference>
<accession>A0AAP5C5G2</accession>
<proteinExistence type="predicted"/>
<dbReference type="EMBL" id="JAVIAC010000007">
    <property type="protein sequence ID" value="MDQ7953166.1"/>
    <property type="molecule type" value="Genomic_DNA"/>
</dbReference>